<gene>
    <name evidence="2" type="ORF">BS50DRAFT_577319</name>
</gene>
<dbReference type="Proteomes" id="UP000240883">
    <property type="component" value="Unassembled WGS sequence"/>
</dbReference>
<evidence type="ECO:0008006" key="4">
    <source>
        <dbReference type="Google" id="ProtNLM"/>
    </source>
</evidence>
<evidence type="ECO:0000256" key="1">
    <source>
        <dbReference type="SAM" id="Phobius"/>
    </source>
</evidence>
<protein>
    <recommendedName>
        <fullName evidence="4">Integral membrane protein</fullName>
    </recommendedName>
</protein>
<keyword evidence="1" id="KW-1133">Transmembrane helix</keyword>
<organism evidence="2 3">
    <name type="scientific">Corynespora cassiicola Philippines</name>
    <dbReference type="NCBI Taxonomy" id="1448308"/>
    <lineage>
        <taxon>Eukaryota</taxon>
        <taxon>Fungi</taxon>
        <taxon>Dikarya</taxon>
        <taxon>Ascomycota</taxon>
        <taxon>Pezizomycotina</taxon>
        <taxon>Dothideomycetes</taxon>
        <taxon>Pleosporomycetidae</taxon>
        <taxon>Pleosporales</taxon>
        <taxon>Corynesporascaceae</taxon>
        <taxon>Corynespora</taxon>
    </lineage>
</organism>
<proteinExistence type="predicted"/>
<reference evidence="2 3" key="1">
    <citation type="journal article" date="2018" name="Front. Microbiol.">
        <title>Genome-Wide Analysis of Corynespora cassiicola Leaf Fall Disease Putative Effectors.</title>
        <authorList>
            <person name="Lopez D."/>
            <person name="Ribeiro S."/>
            <person name="Label P."/>
            <person name="Fumanal B."/>
            <person name="Venisse J.S."/>
            <person name="Kohler A."/>
            <person name="de Oliveira R.R."/>
            <person name="Labutti K."/>
            <person name="Lipzen A."/>
            <person name="Lail K."/>
            <person name="Bauer D."/>
            <person name="Ohm R.A."/>
            <person name="Barry K.W."/>
            <person name="Spatafora J."/>
            <person name="Grigoriev I.V."/>
            <person name="Martin F.M."/>
            <person name="Pujade-Renaud V."/>
        </authorList>
    </citation>
    <scope>NUCLEOTIDE SEQUENCE [LARGE SCALE GENOMIC DNA]</scope>
    <source>
        <strain evidence="2 3">Philippines</strain>
    </source>
</reference>
<feature type="transmembrane region" description="Helical" evidence="1">
    <location>
        <begin position="285"/>
        <end position="304"/>
    </location>
</feature>
<accession>A0A2T2NAF2</accession>
<feature type="transmembrane region" description="Helical" evidence="1">
    <location>
        <begin position="97"/>
        <end position="122"/>
    </location>
</feature>
<sequence length="336" mass="37352">MNASGTIRAELVRHSRFSFHTGRLSQIPNWPNLMPCSRLENLDNYGMESNKEELAYDAFDVEKGGFVEISIEEESRLSVGQKWKRLFTEFPYRDPTWLVAIVFVIGSIDFTINAFFILLPMLEPSTAFETLPTVAIPATIFIGAFMFTAAGILDMFGSFNADSGLFQIADSEGGGKRLRHKPSLLGSDGWMWRPTWRKFKELLLTNKPFQAGLMQLFGGVILTISAFAGFPGFLDPTSPVFPVVVFAPQVFGGFLFFLANAMLVIGCEQDRWWRPKPLSASWQAAFQNSIGGLGFALTGVFLLQDRALESAIATFVGSWAFLIGSLLGWYAIMDIC</sequence>
<evidence type="ECO:0000313" key="2">
    <source>
        <dbReference type="EMBL" id="PSN62407.1"/>
    </source>
</evidence>
<dbReference type="AlphaFoldDB" id="A0A2T2NAF2"/>
<evidence type="ECO:0000313" key="3">
    <source>
        <dbReference type="Proteomes" id="UP000240883"/>
    </source>
</evidence>
<keyword evidence="1" id="KW-0472">Membrane</keyword>
<name>A0A2T2NAF2_CORCC</name>
<dbReference type="STRING" id="1448308.A0A2T2NAF2"/>
<feature type="transmembrane region" description="Helical" evidence="1">
    <location>
        <begin position="310"/>
        <end position="332"/>
    </location>
</feature>
<dbReference type="OrthoDB" id="2603at2759"/>
<feature type="transmembrane region" description="Helical" evidence="1">
    <location>
        <begin position="213"/>
        <end position="234"/>
    </location>
</feature>
<dbReference type="EMBL" id="KZ678141">
    <property type="protein sequence ID" value="PSN62407.1"/>
    <property type="molecule type" value="Genomic_DNA"/>
</dbReference>
<feature type="transmembrane region" description="Helical" evidence="1">
    <location>
        <begin position="134"/>
        <end position="153"/>
    </location>
</feature>
<keyword evidence="1" id="KW-0812">Transmembrane</keyword>
<feature type="transmembrane region" description="Helical" evidence="1">
    <location>
        <begin position="240"/>
        <end position="265"/>
    </location>
</feature>
<keyword evidence="3" id="KW-1185">Reference proteome</keyword>